<dbReference type="CDD" id="cd06173">
    <property type="entry name" value="MFS_MefA_like"/>
    <property type="match status" value="1"/>
</dbReference>
<keyword evidence="8" id="KW-1185">Reference proteome</keyword>
<evidence type="ECO:0000256" key="2">
    <source>
        <dbReference type="ARBA" id="ARBA00022475"/>
    </source>
</evidence>
<organism evidence="7 8">
    <name type="scientific">Ilumatobacter fluminis</name>
    <dbReference type="NCBI Taxonomy" id="467091"/>
    <lineage>
        <taxon>Bacteria</taxon>
        <taxon>Bacillati</taxon>
        <taxon>Actinomycetota</taxon>
        <taxon>Acidimicrobiia</taxon>
        <taxon>Acidimicrobiales</taxon>
        <taxon>Ilumatobacteraceae</taxon>
        <taxon>Ilumatobacter</taxon>
    </lineage>
</organism>
<reference evidence="7 8" key="1">
    <citation type="submission" date="2019-03" db="EMBL/GenBank/DDBJ databases">
        <title>Sequencing the genomes of 1000 actinobacteria strains.</title>
        <authorList>
            <person name="Klenk H.-P."/>
        </authorList>
    </citation>
    <scope>NUCLEOTIDE SEQUENCE [LARGE SCALE GENOMIC DNA]</scope>
    <source>
        <strain evidence="7 8">DSM 18936</strain>
    </source>
</reference>
<feature type="transmembrane region" description="Helical" evidence="6">
    <location>
        <begin position="171"/>
        <end position="189"/>
    </location>
</feature>
<accession>A0A4R7I4W0</accession>
<evidence type="ECO:0000256" key="4">
    <source>
        <dbReference type="ARBA" id="ARBA00022989"/>
    </source>
</evidence>
<feature type="transmembrane region" description="Helical" evidence="6">
    <location>
        <begin position="255"/>
        <end position="275"/>
    </location>
</feature>
<keyword evidence="4 6" id="KW-1133">Transmembrane helix</keyword>
<comment type="caution">
    <text evidence="7">The sequence shown here is derived from an EMBL/GenBank/DDBJ whole genome shotgun (WGS) entry which is preliminary data.</text>
</comment>
<dbReference type="Proteomes" id="UP000294558">
    <property type="component" value="Unassembled WGS sequence"/>
</dbReference>
<dbReference type="GO" id="GO:0022857">
    <property type="term" value="F:transmembrane transporter activity"/>
    <property type="evidence" value="ECO:0007669"/>
    <property type="project" value="InterPro"/>
</dbReference>
<dbReference type="InterPro" id="IPR036259">
    <property type="entry name" value="MFS_trans_sf"/>
</dbReference>
<dbReference type="InterPro" id="IPR022324">
    <property type="entry name" value="Bacilysin_exporter_BacE_put"/>
</dbReference>
<evidence type="ECO:0000313" key="7">
    <source>
        <dbReference type="EMBL" id="TDT18661.1"/>
    </source>
</evidence>
<protein>
    <submittedName>
        <fullName evidence="7">Putative MFS family arabinose efflux permease</fullName>
    </submittedName>
</protein>
<keyword evidence="3 6" id="KW-0812">Transmembrane</keyword>
<evidence type="ECO:0000256" key="6">
    <source>
        <dbReference type="SAM" id="Phobius"/>
    </source>
</evidence>
<proteinExistence type="predicted"/>
<feature type="transmembrane region" description="Helical" evidence="6">
    <location>
        <begin position="21"/>
        <end position="43"/>
    </location>
</feature>
<dbReference type="Pfam" id="PF07690">
    <property type="entry name" value="MFS_1"/>
    <property type="match status" value="1"/>
</dbReference>
<evidence type="ECO:0000313" key="8">
    <source>
        <dbReference type="Proteomes" id="UP000294558"/>
    </source>
</evidence>
<evidence type="ECO:0000256" key="5">
    <source>
        <dbReference type="ARBA" id="ARBA00023136"/>
    </source>
</evidence>
<feature type="transmembrane region" description="Helical" evidence="6">
    <location>
        <begin position="49"/>
        <end position="71"/>
    </location>
</feature>
<comment type="subcellular location">
    <subcellularLocation>
        <location evidence="1">Cell membrane</location>
        <topology evidence="1">Multi-pass membrane protein</topology>
    </subcellularLocation>
</comment>
<dbReference type="SUPFAM" id="SSF103473">
    <property type="entry name" value="MFS general substrate transporter"/>
    <property type="match status" value="1"/>
</dbReference>
<dbReference type="PANTHER" id="PTHR23513">
    <property type="entry name" value="INTEGRAL MEMBRANE EFFLUX PROTEIN-RELATED"/>
    <property type="match status" value="1"/>
</dbReference>
<feature type="transmembrane region" description="Helical" evidence="6">
    <location>
        <begin position="141"/>
        <end position="164"/>
    </location>
</feature>
<keyword evidence="2" id="KW-1003">Cell membrane</keyword>
<dbReference type="EMBL" id="SOAU01000001">
    <property type="protein sequence ID" value="TDT18661.1"/>
    <property type="molecule type" value="Genomic_DNA"/>
</dbReference>
<dbReference type="OrthoDB" id="3227279at2"/>
<dbReference type="RefSeq" id="WP_133870866.1">
    <property type="nucleotide sequence ID" value="NZ_SOAU01000001.1"/>
</dbReference>
<feature type="transmembrane region" description="Helical" evidence="6">
    <location>
        <begin position="374"/>
        <end position="392"/>
    </location>
</feature>
<dbReference type="Gene3D" id="1.20.1250.20">
    <property type="entry name" value="MFS general substrate transporter like domains"/>
    <property type="match status" value="1"/>
</dbReference>
<evidence type="ECO:0000256" key="1">
    <source>
        <dbReference type="ARBA" id="ARBA00004651"/>
    </source>
</evidence>
<keyword evidence="5 6" id="KW-0472">Membrane</keyword>
<gene>
    <name evidence="7" type="ORF">BDK89_4291</name>
</gene>
<dbReference type="AlphaFoldDB" id="A0A4R7I4W0"/>
<sequence>MNQRIHRLVEPLRQPAPRSLAGAHLVSGLGDWAGRLALTVVVYDRSQSAAWAAAVTVVALLPWIGPGQMLATLADRYGRTTVMIVSDLARAVLFFLMAFTTSVPILLAAAFAAGLCVPPFAGARAAALVDVCDDETYPKALALFGVLTQVEVLAGYAAGGVLVATVGARPALALNAVTFLVSAVFVASLRRTAAAQPNSTSPVGWAGVRSGLAIWRTDPVCGRALLLFAGTNMFSVLPETLVVPFAADVEISETWIGALAAIIAIGSLIAVVFAPSDGTHEELLRATAWRGLVVAAASGALFTVASWPVAAFAAYAVSGMVDAIAVPTNQVVGERLPQAGRSAAMTVAAGTQNITHVVAITVAGITADRWGTPTTLAIAMVAAGCVCVWAALRPVAPTSTKPAAVAVSGAGNEGTPGS</sequence>
<evidence type="ECO:0000256" key="3">
    <source>
        <dbReference type="ARBA" id="ARBA00022692"/>
    </source>
</evidence>
<feature type="transmembrane region" description="Helical" evidence="6">
    <location>
        <begin position="287"/>
        <end position="310"/>
    </location>
</feature>
<dbReference type="InterPro" id="IPR011701">
    <property type="entry name" value="MFS"/>
</dbReference>
<name>A0A4R7I4W0_9ACTN</name>
<feature type="transmembrane region" description="Helical" evidence="6">
    <location>
        <begin position="92"/>
        <end position="121"/>
    </location>
</feature>
<dbReference type="GO" id="GO:0005886">
    <property type="term" value="C:plasma membrane"/>
    <property type="evidence" value="ECO:0007669"/>
    <property type="project" value="UniProtKB-SubCell"/>
</dbReference>
<dbReference type="PANTHER" id="PTHR23513:SF11">
    <property type="entry name" value="STAPHYLOFERRIN A TRANSPORTER"/>
    <property type="match status" value="1"/>
</dbReference>
<dbReference type="PRINTS" id="PR01988">
    <property type="entry name" value="EXPORTERBACE"/>
</dbReference>